<dbReference type="EMBL" id="PRDL01000001">
    <property type="protein sequence ID" value="MBE8716583.1"/>
    <property type="molecule type" value="Genomic_DNA"/>
</dbReference>
<dbReference type="AlphaFoldDB" id="A0A928V2G9"/>
<dbReference type="Pfam" id="PF09084">
    <property type="entry name" value="NMT1"/>
    <property type="match status" value="1"/>
</dbReference>
<organism evidence="2 3">
    <name type="scientific">Cellvibrio polysaccharolyticus</name>
    <dbReference type="NCBI Taxonomy" id="2082724"/>
    <lineage>
        <taxon>Bacteria</taxon>
        <taxon>Pseudomonadati</taxon>
        <taxon>Pseudomonadota</taxon>
        <taxon>Gammaproteobacteria</taxon>
        <taxon>Cellvibrionales</taxon>
        <taxon>Cellvibrionaceae</taxon>
        <taxon>Cellvibrio</taxon>
    </lineage>
</organism>
<feature type="domain" description="SsuA/THI5-like" evidence="1">
    <location>
        <begin position="77"/>
        <end position="253"/>
    </location>
</feature>
<dbReference type="PANTHER" id="PTHR30024">
    <property type="entry name" value="ALIPHATIC SULFONATES-BINDING PROTEIN-RELATED"/>
    <property type="match status" value="1"/>
</dbReference>
<protein>
    <submittedName>
        <fullName evidence="2">ABC transporter substrate-binding protein</fullName>
    </submittedName>
</protein>
<dbReference type="SUPFAM" id="SSF53850">
    <property type="entry name" value="Periplasmic binding protein-like II"/>
    <property type="match status" value="1"/>
</dbReference>
<dbReference type="Proteomes" id="UP000652567">
    <property type="component" value="Unassembled WGS sequence"/>
</dbReference>
<comment type="caution">
    <text evidence="2">The sequence shown here is derived from an EMBL/GenBank/DDBJ whole genome shotgun (WGS) entry which is preliminary data.</text>
</comment>
<gene>
    <name evidence="2" type="ORF">C4F51_05205</name>
</gene>
<name>A0A928V2G9_9GAMM</name>
<dbReference type="Gene3D" id="3.40.190.270">
    <property type="match status" value="1"/>
</dbReference>
<sequence>MVDQTQKPVELWYTRCGVATASALAIRQGWLQEEFSGPDTLLHSLKESDSKDVRNSHYNHSQSGMFREGGNIPPIWAKAKGQDTVVIGITWLDEYQGILSRAGSGISKPADLQGKRVGIPLHEEALIDFQRGAAVHGFDTALKTVGLTLDDVTRVDIKRGEGIHRGEVAALEAGDVDAIFVRFARGYEWSVDEKFQQVININALPDHLQRVNNGTPRLITVDRAFLDKNPDVVVRYLAVLLETAEWAKQHPHEVVQILQQENQGASLTAVEASHPEDVHLFFEPQLIFEYVTGVEVQKNFLLEQGFLEQDFDVRAWIESWPLARAHKLVEERREQRRSVAAA</sequence>
<evidence type="ECO:0000313" key="2">
    <source>
        <dbReference type="EMBL" id="MBE8716583.1"/>
    </source>
</evidence>
<dbReference type="RefSeq" id="WP_193907758.1">
    <property type="nucleotide sequence ID" value="NZ_PRDL01000001.1"/>
</dbReference>
<reference evidence="2" key="1">
    <citation type="submission" date="2018-07" db="EMBL/GenBank/DDBJ databases">
        <title>Genome assembly of strain Ka43.</title>
        <authorList>
            <person name="Kukolya J."/>
            <person name="Nagy I."/>
            <person name="Horvath B."/>
            <person name="Toth A."/>
        </authorList>
    </citation>
    <scope>NUCLEOTIDE SEQUENCE</scope>
    <source>
        <strain evidence="2">KB43</strain>
    </source>
</reference>
<dbReference type="Gene3D" id="3.40.190.10">
    <property type="entry name" value="Periplasmic binding protein-like II"/>
    <property type="match status" value="1"/>
</dbReference>
<dbReference type="InterPro" id="IPR015168">
    <property type="entry name" value="SsuA/THI5"/>
</dbReference>
<accession>A0A928V2G9</accession>
<evidence type="ECO:0000313" key="3">
    <source>
        <dbReference type="Proteomes" id="UP000652567"/>
    </source>
</evidence>
<evidence type="ECO:0000259" key="1">
    <source>
        <dbReference type="Pfam" id="PF09084"/>
    </source>
</evidence>
<keyword evidence="3" id="KW-1185">Reference proteome</keyword>
<proteinExistence type="predicted"/>